<keyword evidence="2" id="KW-1185">Reference proteome</keyword>
<dbReference type="Proteomes" id="UP001189122">
    <property type="component" value="Unassembled WGS sequence"/>
</dbReference>
<accession>A0ABN7ED55</accession>
<reference evidence="2" key="1">
    <citation type="journal article" date="2020" name="Sci. Rep.">
        <title>Chromosome-scale genome assembly for the duckweed Spirodela intermedia, integrating cytogenetic maps, PacBio and Oxford Nanopore libraries.</title>
        <authorList>
            <person name="Hoang P.T.N."/>
            <person name="Fiebig A."/>
            <person name="Novak P."/>
            <person name="Macas J."/>
            <person name="Cao H.X."/>
            <person name="Stepanenko A."/>
            <person name="Chen G."/>
            <person name="Borisjuk N."/>
            <person name="Scholz U."/>
            <person name="Schubert I."/>
        </authorList>
    </citation>
    <scope>NUCLEOTIDE SEQUENCE [LARGE SCALE GENOMIC DNA]</scope>
</reference>
<sequence>MSGYSVLCYLPETAPIVALSTSSSLHVTYLLSTFNIGTLGAEPCTSVNTRVSHTP</sequence>
<evidence type="ECO:0000313" key="2">
    <source>
        <dbReference type="Proteomes" id="UP001189122"/>
    </source>
</evidence>
<name>A0ABN7ED55_SPIIN</name>
<dbReference type="EMBL" id="CACRZD030000376">
    <property type="protein sequence ID" value="CAA6675611.1"/>
    <property type="molecule type" value="Genomic_DNA"/>
</dbReference>
<evidence type="ECO:0000313" key="1">
    <source>
        <dbReference type="EMBL" id="CAA6675611.1"/>
    </source>
</evidence>
<gene>
    <name evidence="1" type="ORF">SI7747_UN021953</name>
</gene>
<proteinExistence type="predicted"/>
<comment type="caution">
    <text evidence="1">The sequence shown here is derived from an EMBL/GenBank/DDBJ whole genome shotgun (WGS) entry which is preliminary data.</text>
</comment>
<organism evidence="1 2">
    <name type="scientific">Spirodela intermedia</name>
    <name type="common">Intermediate duckweed</name>
    <dbReference type="NCBI Taxonomy" id="51605"/>
    <lineage>
        <taxon>Eukaryota</taxon>
        <taxon>Viridiplantae</taxon>
        <taxon>Streptophyta</taxon>
        <taxon>Embryophyta</taxon>
        <taxon>Tracheophyta</taxon>
        <taxon>Spermatophyta</taxon>
        <taxon>Magnoliopsida</taxon>
        <taxon>Liliopsida</taxon>
        <taxon>Araceae</taxon>
        <taxon>Lemnoideae</taxon>
        <taxon>Spirodela</taxon>
    </lineage>
</organism>
<protein>
    <submittedName>
        <fullName evidence="1">Uncharacterized protein</fullName>
    </submittedName>
</protein>